<keyword evidence="3" id="KW-1185">Reference proteome</keyword>
<dbReference type="HOGENOM" id="CLU_1447641_0_0_1"/>
<feature type="signal peptide" evidence="1">
    <location>
        <begin position="1"/>
        <end position="19"/>
    </location>
</feature>
<dbReference type="Proteomes" id="UP000016933">
    <property type="component" value="Unassembled WGS sequence"/>
</dbReference>
<accession>M2Y0Z7</accession>
<proteinExistence type="predicted"/>
<evidence type="ECO:0000313" key="3">
    <source>
        <dbReference type="Proteomes" id="UP000016933"/>
    </source>
</evidence>
<name>M2Y0Z7_DOTSN</name>
<protein>
    <submittedName>
        <fullName evidence="2">Uncharacterized protein</fullName>
    </submittedName>
</protein>
<evidence type="ECO:0000256" key="1">
    <source>
        <dbReference type="SAM" id="SignalP"/>
    </source>
</evidence>
<sequence length="187" mass="21010">MRLVLIFTNLLTLTPTVFGAAVNTSTNSTSEDIIFEPTYHLMQKEEGPGTNHGGMQGGNSGWQVWAIFPYKGRDKFYMLRYSEPNCKGKIVHKTGYNMQANSDKHFKTDAVSMRYALPTDLHMSFVDITFWDQYVKGKHGHRCGGNVVYKLNGGRSETIDGDRYACHPIPGAVCVTVGPTHWKKVHH</sequence>
<dbReference type="AlphaFoldDB" id="M2Y0Z7"/>
<dbReference type="EMBL" id="KB446546">
    <property type="protein sequence ID" value="EME38979.1"/>
    <property type="molecule type" value="Genomic_DNA"/>
</dbReference>
<organism evidence="2 3">
    <name type="scientific">Dothistroma septosporum (strain NZE10 / CBS 128990)</name>
    <name type="common">Red band needle blight fungus</name>
    <name type="synonym">Mycosphaerella pini</name>
    <dbReference type="NCBI Taxonomy" id="675120"/>
    <lineage>
        <taxon>Eukaryota</taxon>
        <taxon>Fungi</taxon>
        <taxon>Dikarya</taxon>
        <taxon>Ascomycota</taxon>
        <taxon>Pezizomycotina</taxon>
        <taxon>Dothideomycetes</taxon>
        <taxon>Dothideomycetidae</taxon>
        <taxon>Mycosphaerellales</taxon>
        <taxon>Mycosphaerellaceae</taxon>
        <taxon>Dothistroma</taxon>
    </lineage>
</organism>
<feature type="chain" id="PRO_5004029874" evidence="1">
    <location>
        <begin position="20"/>
        <end position="187"/>
    </location>
</feature>
<gene>
    <name evidence="2" type="ORF">DOTSEDRAFT_29167</name>
</gene>
<dbReference type="OMA" id="YACHNIA"/>
<keyword evidence="1" id="KW-0732">Signal</keyword>
<reference evidence="3" key="1">
    <citation type="journal article" date="2012" name="PLoS Genet.">
        <title>The genomes of the fungal plant pathogens Cladosporium fulvum and Dothistroma septosporum reveal adaptation to different hosts and lifestyles but also signatures of common ancestry.</title>
        <authorList>
            <person name="de Wit P.J.G.M."/>
            <person name="van der Burgt A."/>
            <person name="Oekmen B."/>
            <person name="Stergiopoulos I."/>
            <person name="Abd-Elsalam K.A."/>
            <person name="Aerts A.L."/>
            <person name="Bahkali A.H."/>
            <person name="Beenen H.G."/>
            <person name="Chettri P."/>
            <person name="Cox M.P."/>
            <person name="Datema E."/>
            <person name="de Vries R.P."/>
            <person name="Dhillon B."/>
            <person name="Ganley A.R."/>
            <person name="Griffiths S.A."/>
            <person name="Guo Y."/>
            <person name="Hamelin R.C."/>
            <person name="Henrissat B."/>
            <person name="Kabir M.S."/>
            <person name="Jashni M.K."/>
            <person name="Kema G."/>
            <person name="Klaubauf S."/>
            <person name="Lapidus A."/>
            <person name="Levasseur A."/>
            <person name="Lindquist E."/>
            <person name="Mehrabi R."/>
            <person name="Ohm R.A."/>
            <person name="Owen T.J."/>
            <person name="Salamov A."/>
            <person name="Schwelm A."/>
            <person name="Schijlen E."/>
            <person name="Sun H."/>
            <person name="van den Burg H.A."/>
            <person name="van Ham R.C.H.J."/>
            <person name="Zhang S."/>
            <person name="Goodwin S.B."/>
            <person name="Grigoriev I.V."/>
            <person name="Collemare J."/>
            <person name="Bradshaw R.E."/>
        </authorList>
    </citation>
    <scope>NUCLEOTIDE SEQUENCE [LARGE SCALE GENOMIC DNA]</scope>
    <source>
        <strain evidence="3">NZE10 / CBS 128990</strain>
    </source>
</reference>
<evidence type="ECO:0000313" key="2">
    <source>
        <dbReference type="EMBL" id="EME38979.1"/>
    </source>
</evidence>
<reference evidence="2 3" key="2">
    <citation type="journal article" date="2012" name="PLoS Pathog.">
        <title>Diverse lifestyles and strategies of plant pathogenesis encoded in the genomes of eighteen Dothideomycetes fungi.</title>
        <authorList>
            <person name="Ohm R.A."/>
            <person name="Feau N."/>
            <person name="Henrissat B."/>
            <person name="Schoch C.L."/>
            <person name="Horwitz B.A."/>
            <person name="Barry K.W."/>
            <person name="Condon B.J."/>
            <person name="Copeland A.C."/>
            <person name="Dhillon B."/>
            <person name="Glaser F."/>
            <person name="Hesse C.N."/>
            <person name="Kosti I."/>
            <person name="LaButti K."/>
            <person name="Lindquist E.A."/>
            <person name="Lucas S."/>
            <person name="Salamov A.A."/>
            <person name="Bradshaw R.E."/>
            <person name="Ciuffetti L."/>
            <person name="Hamelin R.C."/>
            <person name="Kema G.H.J."/>
            <person name="Lawrence C."/>
            <person name="Scott J.A."/>
            <person name="Spatafora J.W."/>
            <person name="Turgeon B.G."/>
            <person name="de Wit P.J.G.M."/>
            <person name="Zhong S."/>
            <person name="Goodwin S.B."/>
            <person name="Grigoriev I.V."/>
        </authorList>
    </citation>
    <scope>NUCLEOTIDE SEQUENCE [LARGE SCALE GENOMIC DNA]</scope>
    <source>
        <strain evidence="3">NZE10 / CBS 128990</strain>
    </source>
</reference>
<dbReference type="OrthoDB" id="10553901at2759"/>